<evidence type="ECO:0000256" key="6">
    <source>
        <dbReference type="ARBA" id="ARBA00022989"/>
    </source>
</evidence>
<comment type="similarity">
    <text evidence="2">Belongs to the EBP family.</text>
</comment>
<keyword evidence="4 13" id="KW-0812">Transmembrane</keyword>
<keyword evidence="5" id="KW-0752">Steroid biosynthesis</keyword>
<comment type="subcellular location">
    <subcellularLocation>
        <location evidence="1">Membrane</location>
        <topology evidence="1">Multi-pass membrane protein</topology>
    </subcellularLocation>
</comment>
<keyword evidence="9 13" id="KW-0472">Membrane</keyword>
<evidence type="ECO:0000259" key="15">
    <source>
        <dbReference type="PROSITE" id="PS51751"/>
    </source>
</evidence>
<feature type="transmembrane region" description="Helical" evidence="14">
    <location>
        <begin position="69"/>
        <end position="89"/>
    </location>
</feature>
<evidence type="ECO:0000256" key="11">
    <source>
        <dbReference type="ARBA" id="ARBA00023221"/>
    </source>
</evidence>
<evidence type="ECO:0000256" key="7">
    <source>
        <dbReference type="ARBA" id="ARBA00023011"/>
    </source>
</evidence>
<gene>
    <name evidence="16" type="ORF">HYALB_00001236</name>
</gene>
<evidence type="ECO:0000256" key="5">
    <source>
        <dbReference type="ARBA" id="ARBA00022955"/>
    </source>
</evidence>
<dbReference type="PANTHER" id="PTHR14207">
    <property type="entry name" value="STEROL ISOMERASE"/>
    <property type="match status" value="1"/>
</dbReference>
<evidence type="ECO:0000256" key="10">
    <source>
        <dbReference type="ARBA" id="ARBA00023166"/>
    </source>
</evidence>
<feature type="transmembrane region" description="Helical" evidence="14">
    <location>
        <begin position="31"/>
        <end position="57"/>
    </location>
</feature>
<keyword evidence="10" id="KW-1207">Sterol metabolism</keyword>
<keyword evidence="17" id="KW-1185">Reference proteome</keyword>
<keyword evidence="7" id="KW-0756">Sterol biosynthesis</keyword>
<evidence type="ECO:0000256" key="13">
    <source>
        <dbReference type="PROSITE-ProRule" id="PRU01087"/>
    </source>
</evidence>
<name>A0A9N9LC69_9HELO</name>
<feature type="domain" description="EXPERA" evidence="15">
    <location>
        <begin position="65"/>
        <end position="211"/>
    </location>
</feature>
<keyword evidence="3" id="KW-0444">Lipid biosynthesis</keyword>
<accession>A0A9N9LC69</accession>
<evidence type="ECO:0000256" key="9">
    <source>
        <dbReference type="ARBA" id="ARBA00023136"/>
    </source>
</evidence>
<proteinExistence type="inferred from homology"/>
<keyword evidence="8" id="KW-0443">Lipid metabolism</keyword>
<reference evidence="16" key="1">
    <citation type="submission" date="2021-07" db="EMBL/GenBank/DDBJ databases">
        <authorList>
            <person name="Durling M."/>
        </authorList>
    </citation>
    <scope>NUCLEOTIDE SEQUENCE</scope>
</reference>
<dbReference type="InterPro" id="IPR033118">
    <property type="entry name" value="EXPERA"/>
</dbReference>
<dbReference type="InterPro" id="IPR007905">
    <property type="entry name" value="EBP"/>
</dbReference>
<dbReference type="GO" id="GO:0004769">
    <property type="term" value="F:steroid Delta-isomerase activity"/>
    <property type="evidence" value="ECO:0007669"/>
    <property type="project" value="TreeGrafter"/>
</dbReference>
<evidence type="ECO:0000256" key="14">
    <source>
        <dbReference type="SAM" id="Phobius"/>
    </source>
</evidence>
<protein>
    <recommendedName>
        <fullName evidence="15">EXPERA domain-containing protein</fullName>
    </recommendedName>
</protein>
<evidence type="ECO:0000256" key="8">
    <source>
        <dbReference type="ARBA" id="ARBA00023098"/>
    </source>
</evidence>
<evidence type="ECO:0000256" key="1">
    <source>
        <dbReference type="ARBA" id="ARBA00004141"/>
    </source>
</evidence>
<keyword evidence="12" id="KW-0413">Isomerase</keyword>
<dbReference type="PANTHER" id="PTHR14207:SF0">
    <property type="entry name" value="3-BETA-HYDROXYSTEROID-DELTA(8),DELTA(7)-ISOMERASE"/>
    <property type="match status" value="1"/>
</dbReference>
<dbReference type="EMBL" id="CAJVRM010000045">
    <property type="protein sequence ID" value="CAG8972544.1"/>
    <property type="molecule type" value="Genomic_DNA"/>
</dbReference>
<dbReference type="OrthoDB" id="58557at2759"/>
<evidence type="ECO:0000256" key="3">
    <source>
        <dbReference type="ARBA" id="ARBA00022516"/>
    </source>
</evidence>
<evidence type="ECO:0000256" key="2">
    <source>
        <dbReference type="ARBA" id="ARBA00008337"/>
    </source>
</evidence>
<dbReference type="PROSITE" id="PS51751">
    <property type="entry name" value="EXPERA"/>
    <property type="match status" value="1"/>
</dbReference>
<evidence type="ECO:0000256" key="12">
    <source>
        <dbReference type="ARBA" id="ARBA00023235"/>
    </source>
</evidence>
<feature type="transmembrane region" description="Helical" evidence="14">
    <location>
        <begin position="120"/>
        <end position="145"/>
    </location>
</feature>
<evidence type="ECO:0000256" key="4">
    <source>
        <dbReference type="ARBA" id="ARBA00022692"/>
    </source>
</evidence>
<keyword evidence="11" id="KW-0753">Steroid metabolism</keyword>
<dbReference type="Proteomes" id="UP000701801">
    <property type="component" value="Unassembled WGS sequence"/>
</dbReference>
<dbReference type="AlphaFoldDB" id="A0A9N9LC69"/>
<dbReference type="GO" id="GO:0016126">
    <property type="term" value="P:sterol biosynthetic process"/>
    <property type="evidence" value="ECO:0007669"/>
    <property type="project" value="UniProtKB-KW"/>
</dbReference>
<comment type="caution">
    <text evidence="16">The sequence shown here is derived from an EMBL/GenBank/DDBJ whole genome shotgun (WGS) entry which is preliminary data.</text>
</comment>
<organism evidence="16 17">
    <name type="scientific">Hymenoscyphus albidus</name>
    <dbReference type="NCBI Taxonomy" id="595503"/>
    <lineage>
        <taxon>Eukaryota</taxon>
        <taxon>Fungi</taxon>
        <taxon>Dikarya</taxon>
        <taxon>Ascomycota</taxon>
        <taxon>Pezizomycotina</taxon>
        <taxon>Leotiomycetes</taxon>
        <taxon>Helotiales</taxon>
        <taxon>Helotiaceae</taxon>
        <taxon>Hymenoscyphus</taxon>
    </lineage>
</organism>
<dbReference type="GO" id="GO:0016020">
    <property type="term" value="C:membrane"/>
    <property type="evidence" value="ECO:0007669"/>
    <property type="project" value="UniProtKB-SubCell"/>
</dbReference>
<dbReference type="GO" id="GO:0047750">
    <property type="term" value="F:cholestenol delta-isomerase activity"/>
    <property type="evidence" value="ECO:0007669"/>
    <property type="project" value="InterPro"/>
</dbReference>
<feature type="transmembrane region" description="Helical" evidence="14">
    <location>
        <begin position="190"/>
        <end position="213"/>
    </location>
</feature>
<dbReference type="Pfam" id="PF05241">
    <property type="entry name" value="EBP"/>
    <property type="match status" value="1"/>
</dbReference>
<keyword evidence="6 13" id="KW-1133">Transmembrane helix</keyword>
<dbReference type="GO" id="GO:0005783">
    <property type="term" value="C:endoplasmic reticulum"/>
    <property type="evidence" value="ECO:0007669"/>
    <property type="project" value="TreeGrafter"/>
</dbReference>
<dbReference type="GO" id="GO:0000247">
    <property type="term" value="F:C-8 sterol isomerase activity"/>
    <property type="evidence" value="ECO:0007669"/>
    <property type="project" value="TreeGrafter"/>
</dbReference>
<evidence type="ECO:0000313" key="17">
    <source>
        <dbReference type="Proteomes" id="UP000701801"/>
    </source>
</evidence>
<sequence length="253" mass="28731">MLETPTMQAPLHPFYPPGIELSGHEYVANRLGALALVLAFGAGCFVILGSALIVANWANPRLSRADRALFLWFVLCGMIHLLFEGYFVFNHRTMASRDDFFGMLWKEYSLSDSRYMFSDPFVLCMESVTAISWGPLSFAMAILIVKDSPYRHPIQALVSTGQLYGDMLYYLTSLFDDYHSGKRFYRPEPYYFWFYFVFMNAWWIIIPAGKFLIPGFGVALTEEACLFSSIRATAKAFVLAKRNAENGSAKKTS</sequence>
<evidence type="ECO:0000313" key="16">
    <source>
        <dbReference type="EMBL" id="CAG8972544.1"/>
    </source>
</evidence>